<keyword evidence="2" id="KW-1003">Cell membrane</keyword>
<proteinExistence type="predicted"/>
<feature type="transmembrane region" description="Helical" evidence="6">
    <location>
        <begin position="77"/>
        <end position="96"/>
    </location>
</feature>
<feature type="transmembrane region" description="Helical" evidence="6">
    <location>
        <begin position="33"/>
        <end position="57"/>
    </location>
</feature>
<dbReference type="AlphaFoldDB" id="A0A1E7Q3J0"/>
<comment type="caution">
    <text evidence="8">The sequence shown here is derived from an EMBL/GenBank/DDBJ whole genome shotgun (WGS) entry which is preliminary data.</text>
</comment>
<keyword evidence="5 6" id="KW-0472">Membrane</keyword>
<keyword evidence="4 6" id="KW-1133">Transmembrane helix</keyword>
<keyword evidence="3 6" id="KW-0812">Transmembrane</keyword>
<dbReference type="GO" id="GO:0005886">
    <property type="term" value="C:plasma membrane"/>
    <property type="evidence" value="ECO:0007669"/>
    <property type="project" value="UniProtKB-SubCell"/>
</dbReference>
<evidence type="ECO:0000256" key="3">
    <source>
        <dbReference type="ARBA" id="ARBA00022692"/>
    </source>
</evidence>
<evidence type="ECO:0000256" key="4">
    <source>
        <dbReference type="ARBA" id="ARBA00022989"/>
    </source>
</evidence>
<name>A0A1E7Q3J0_9GAMM</name>
<protein>
    <recommendedName>
        <fullName evidence="7">RDD domain-containing protein</fullName>
    </recommendedName>
</protein>
<reference evidence="9" key="1">
    <citation type="submission" date="2016-09" db="EMBL/GenBank/DDBJ databases">
        <authorList>
            <person name="Wan X."/>
            <person name="Hou S."/>
        </authorList>
    </citation>
    <scope>NUCLEOTIDE SEQUENCE [LARGE SCALE GENOMIC DNA]</scope>
    <source>
        <strain evidence="9">KH87</strain>
    </source>
</reference>
<dbReference type="InterPro" id="IPR051791">
    <property type="entry name" value="Pra-immunoreactive"/>
</dbReference>
<keyword evidence="9" id="KW-1185">Reference proteome</keyword>
<dbReference type="EMBL" id="MKEK01000001">
    <property type="protein sequence ID" value="OEY68762.1"/>
    <property type="molecule type" value="Genomic_DNA"/>
</dbReference>
<sequence>MHSSESLSHSYSEFAVAPRAGLWRRLAAMFYDWLILIALWMLAMALGLGLVALLNSAGVISFANYADPAAYIADHKIWFQLYSLALFIGFYLYFWCKGGQTLGMRSWRVLLVQQDGRPVTLKQAAIRALTALLGLGNLWLLIRWGKGLALQDQLSHTQMVVLTKQQSRALNLYKNAR</sequence>
<dbReference type="Proteomes" id="UP000242258">
    <property type="component" value="Unassembled WGS sequence"/>
</dbReference>
<evidence type="ECO:0000259" key="7">
    <source>
        <dbReference type="Pfam" id="PF06271"/>
    </source>
</evidence>
<comment type="subcellular location">
    <subcellularLocation>
        <location evidence="1">Cell membrane</location>
        <topology evidence="1">Multi-pass membrane protein</topology>
    </subcellularLocation>
</comment>
<evidence type="ECO:0000256" key="5">
    <source>
        <dbReference type="ARBA" id="ARBA00023136"/>
    </source>
</evidence>
<evidence type="ECO:0000256" key="6">
    <source>
        <dbReference type="SAM" id="Phobius"/>
    </source>
</evidence>
<organism evidence="8 9">
    <name type="scientific">Rheinheimera salexigens</name>
    <dbReference type="NCBI Taxonomy" id="1628148"/>
    <lineage>
        <taxon>Bacteria</taxon>
        <taxon>Pseudomonadati</taxon>
        <taxon>Pseudomonadota</taxon>
        <taxon>Gammaproteobacteria</taxon>
        <taxon>Chromatiales</taxon>
        <taxon>Chromatiaceae</taxon>
        <taxon>Rheinheimera</taxon>
    </lineage>
</organism>
<dbReference type="InterPro" id="IPR010432">
    <property type="entry name" value="RDD"/>
</dbReference>
<dbReference type="PANTHER" id="PTHR36115">
    <property type="entry name" value="PROLINE-RICH ANTIGEN HOMOLOG-RELATED"/>
    <property type="match status" value="1"/>
</dbReference>
<dbReference type="STRING" id="1628148.BI198_03655"/>
<evidence type="ECO:0000313" key="9">
    <source>
        <dbReference type="Proteomes" id="UP000242258"/>
    </source>
</evidence>
<feature type="domain" description="RDD" evidence="7">
    <location>
        <begin position="19"/>
        <end position="140"/>
    </location>
</feature>
<dbReference type="PANTHER" id="PTHR36115:SF10">
    <property type="entry name" value="RDD DOMAIN-CONTAINING PROTEIN"/>
    <property type="match status" value="1"/>
</dbReference>
<accession>A0A1E7Q3J0</accession>
<evidence type="ECO:0000313" key="8">
    <source>
        <dbReference type="EMBL" id="OEY68762.1"/>
    </source>
</evidence>
<dbReference type="RefSeq" id="WP_070048328.1">
    <property type="nucleotide sequence ID" value="NZ_CBCSDO010000001.1"/>
</dbReference>
<dbReference type="OrthoDB" id="9793824at2"/>
<gene>
    <name evidence="8" type="ORF">BI198_03655</name>
</gene>
<dbReference type="Pfam" id="PF06271">
    <property type="entry name" value="RDD"/>
    <property type="match status" value="1"/>
</dbReference>
<evidence type="ECO:0000256" key="2">
    <source>
        <dbReference type="ARBA" id="ARBA00022475"/>
    </source>
</evidence>
<evidence type="ECO:0000256" key="1">
    <source>
        <dbReference type="ARBA" id="ARBA00004651"/>
    </source>
</evidence>